<organism evidence="2 3">
    <name type="scientific">Chromobacterium vaccinii</name>
    <dbReference type="NCBI Taxonomy" id="1108595"/>
    <lineage>
        <taxon>Bacteria</taxon>
        <taxon>Pseudomonadati</taxon>
        <taxon>Pseudomonadota</taxon>
        <taxon>Betaproteobacteria</taxon>
        <taxon>Neisseriales</taxon>
        <taxon>Chromobacteriaceae</taxon>
        <taxon>Chromobacterium</taxon>
    </lineage>
</organism>
<reference evidence="2 3" key="1">
    <citation type="submission" date="2016-10" db="EMBL/GenBank/DDBJ databases">
        <title>Chromobacterium muskegensis sp. nov., an insecticidal bacterium isolated from Sphagnum bogs.</title>
        <authorList>
            <person name="Sparks M.E."/>
            <person name="Blackburn M.B."/>
            <person name="Gundersen-Rindal D.E."/>
            <person name="Mitchell A."/>
            <person name="Farrar R."/>
            <person name="Kuhar D."/>
        </authorList>
    </citation>
    <scope>NUCLEOTIDE SEQUENCE [LARGE SCALE GENOMIC DNA]</scope>
    <source>
        <strain evidence="2 3">21-1</strain>
    </source>
</reference>
<dbReference type="AlphaFoldDB" id="A0A1D9LC14"/>
<dbReference type="Proteomes" id="UP000178776">
    <property type="component" value="Chromosome"/>
</dbReference>
<gene>
    <name evidence="2" type="ORF">BKX93_01525</name>
</gene>
<dbReference type="InterPro" id="IPR055172">
    <property type="entry name" value="HTH_RsaL-like"/>
</dbReference>
<dbReference type="RefSeq" id="WP_070978311.1">
    <property type="nucleotide sequence ID" value="NZ_CP017707.1"/>
</dbReference>
<dbReference type="STRING" id="1108595.BKX93_01525"/>
<dbReference type="Pfam" id="PF22495">
    <property type="entry name" value="HTH_92"/>
    <property type="match status" value="1"/>
</dbReference>
<proteinExistence type="predicted"/>
<dbReference type="SUPFAM" id="SSF47413">
    <property type="entry name" value="lambda repressor-like DNA-binding domains"/>
    <property type="match status" value="1"/>
</dbReference>
<name>A0A1D9LC14_9NEIS</name>
<dbReference type="EMBL" id="CP017707">
    <property type="protein sequence ID" value="AOZ48802.1"/>
    <property type="molecule type" value="Genomic_DNA"/>
</dbReference>
<dbReference type="KEGG" id="cvc:BKX93_01525"/>
<feature type="domain" description="RsaL-like HTH" evidence="1">
    <location>
        <begin position="5"/>
        <end position="48"/>
    </location>
</feature>
<evidence type="ECO:0000313" key="3">
    <source>
        <dbReference type="Proteomes" id="UP000178776"/>
    </source>
</evidence>
<protein>
    <recommendedName>
        <fullName evidence="1">RsaL-like HTH domain-containing protein</fullName>
    </recommendedName>
</protein>
<dbReference type="InterPro" id="IPR001387">
    <property type="entry name" value="Cro/C1-type_HTH"/>
</dbReference>
<dbReference type="GO" id="GO:0003677">
    <property type="term" value="F:DNA binding"/>
    <property type="evidence" value="ECO:0007669"/>
    <property type="project" value="InterPro"/>
</dbReference>
<evidence type="ECO:0000259" key="1">
    <source>
        <dbReference type="Pfam" id="PF22495"/>
    </source>
</evidence>
<dbReference type="CDD" id="cd00093">
    <property type="entry name" value="HTH_XRE"/>
    <property type="match status" value="1"/>
</dbReference>
<dbReference type="Gene3D" id="1.10.260.40">
    <property type="entry name" value="lambda repressor-like DNA-binding domains"/>
    <property type="match status" value="1"/>
</dbReference>
<evidence type="ECO:0000313" key="2">
    <source>
        <dbReference type="EMBL" id="AOZ48802.1"/>
    </source>
</evidence>
<sequence length="115" mass="12336">MQNPRDIRRSTGLNQQQFWGVLGVTQSGGSRYENERNIPKPVQTLMNVVHVHGIDLSKITAENAQVIRALLAGELDVSALLKTAEHMRKLSAAAAGIAAEAANTSLLVHGLKEAA</sequence>
<dbReference type="InterPro" id="IPR010982">
    <property type="entry name" value="Lambda_DNA-bd_dom_sf"/>
</dbReference>
<accession>A0A1D9LC14</accession>
<dbReference type="GeneID" id="68839902"/>